<dbReference type="Proteomes" id="UP000192247">
    <property type="component" value="Unassembled WGS sequence"/>
</dbReference>
<dbReference type="InterPro" id="IPR016162">
    <property type="entry name" value="Ald_DH_N"/>
</dbReference>
<feature type="domain" description="Aldehyde dehydrogenase" evidence="1">
    <location>
        <begin position="1"/>
        <end position="99"/>
    </location>
</feature>
<dbReference type="Pfam" id="PF00171">
    <property type="entry name" value="Aldedh"/>
    <property type="match status" value="1"/>
</dbReference>
<organism evidence="2 3">
    <name type="scientific">Tropilaelaps mercedesae</name>
    <dbReference type="NCBI Taxonomy" id="418985"/>
    <lineage>
        <taxon>Eukaryota</taxon>
        <taxon>Metazoa</taxon>
        <taxon>Ecdysozoa</taxon>
        <taxon>Arthropoda</taxon>
        <taxon>Chelicerata</taxon>
        <taxon>Arachnida</taxon>
        <taxon>Acari</taxon>
        <taxon>Parasitiformes</taxon>
        <taxon>Mesostigmata</taxon>
        <taxon>Gamasina</taxon>
        <taxon>Dermanyssoidea</taxon>
        <taxon>Laelapidae</taxon>
        <taxon>Tropilaelaps</taxon>
    </lineage>
</organism>
<evidence type="ECO:0000313" key="2">
    <source>
        <dbReference type="EMBL" id="OQR72266.1"/>
    </source>
</evidence>
<dbReference type="AlphaFoldDB" id="A0A1V9XFS1"/>
<dbReference type="InterPro" id="IPR016163">
    <property type="entry name" value="Ald_DH_C"/>
</dbReference>
<dbReference type="InParanoid" id="A0A1V9XFS1"/>
<dbReference type="Gene3D" id="3.40.605.10">
    <property type="entry name" value="Aldehyde Dehydrogenase, Chain A, domain 1"/>
    <property type="match status" value="1"/>
</dbReference>
<keyword evidence="3" id="KW-1185">Reference proteome</keyword>
<evidence type="ECO:0000259" key="1">
    <source>
        <dbReference type="Pfam" id="PF00171"/>
    </source>
</evidence>
<dbReference type="PANTHER" id="PTHR11699">
    <property type="entry name" value="ALDEHYDE DEHYDROGENASE-RELATED"/>
    <property type="match status" value="1"/>
</dbReference>
<reference evidence="2 3" key="1">
    <citation type="journal article" date="2017" name="Gigascience">
        <title>Draft genome of the honey bee ectoparasitic mite, Tropilaelaps mercedesae, is shaped by the parasitic life history.</title>
        <authorList>
            <person name="Dong X."/>
            <person name="Armstrong S.D."/>
            <person name="Xia D."/>
            <person name="Makepeace B.L."/>
            <person name="Darby A.C."/>
            <person name="Kadowaki T."/>
        </authorList>
    </citation>
    <scope>NUCLEOTIDE SEQUENCE [LARGE SCALE GENOMIC DNA]</scope>
    <source>
        <strain evidence="2">Wuxi-XJTLU</strain>
    </source>
</reference>
<protein>
    <submittedName>
        <fullName evidence="2">Retinal dehydrogenase 1-like</fullName>
    </submittedName>
</protein>
<dbReference type="Gene3D" id="3.40.309.10">
    <property type="entry name" value="Aldehyde Dehydrogenase, Chain A, domain 2"/>
    <property type="match status" value="1"/>
</dbReference>
<gene>
    <name evidence="2" type="ORF">BIW11_01337</name>
</gene>
<dbReference type="EMBL" id="MNPL01012180">
    <property type="protein sequence ID" value="OQR72266.1"/>
    <property type="molecule type" value="Genomic_DNA"/>
</dbReference>
<dbReference type="GO" id="GO:0016620">
    <property type="term" value="F:oxidoreductase activity, acting on the aldehyde or oxo group of donors, NAD or NADP as acceptor"/>
    <property type="evidence" value="ECO:0007669"/>
    <property type="project" value="InterPro"/>
</dbReference>
<name>A0A1V9XFS1_9ACAR</name>
<proteinExistence type="predicted"/>
<evidence type="ECO:0000313" key="3">
    <source>
        <dbReference type="Proteomes" id="UP000192247"/>
    </source>
</evidence>
<sequence length="108" mass="11825">MRIAKEEIFGPVQQILKYKTLDEAIERANSTTYGLAAGLVSTNVNTIQRFAQEVLAGTIWVNTYLVVTPQTPFGGFKMSGIGREGSIEGVLPYCEVKTVTMKIPVKIS</sequence>
<dbReference type="InterPro" id="IPR015590">
    <property type="entry name" value="Aldehyde_DH_dom"/>
</dbReference>
<accession>A0A1V9XFS1</accession>
<dbReference type="STRING" id="418985.A0A1V9XFS1"/>
<dbReference type="OrthoDB" id="6420157at2759"/>
<dbReference type="InterPro" id="IPR016161">
    <property type="entry name" value="Ald_DH/histidinol_DH"/>
</dbReference>
<comment type="caution">
    <text evidence="2">The sequence shown here is derived from an EMBL/GenBank/DDBJ whole genome shotgun (WGS) entry which is preliminary data.</text>
</comment>
<dbReference type="SUPFAM" id="SSF53720">
    <property type="entry name" value="ALDH-like"/>
    <property type="match status" value="1"/>
</dbReference>